<reference evidence="1" key="1">
    <citation type="submission" date="2024-02" db="EMBL/GenBank/DDBJ databases">
        <title>Genome sequences of strain Gemmobacter sp. JM10B15.</title>
        <authorList>
            <person name="Zhang M."/>
        </authorList>
    </citation>
    <scope>NUCLEOTIDE SEQUENCE</scope>
    <source>
        <strain evidence="1">JM10B15</strain>
    </source>
</reference>
<proteinExistence type="predicted"/>
<organism evidence="1 2">
    <name type="scientific">Gemmobacter denitrificans</name>
    <dbReference type="NCBI Taxonomy" id="3123040"/>
    <lineage>
        <taxon>Bacteria</taxon>
        <taxon>Pseudomonadati</taxon>
        <taxon>Pseudomonadota</taxon>
        <taxon>Alphaproteobacteria</taxon>
        <taxon>Rhodobacterales</taxon>
        <taxon>Paracoccaceae</taxon>
        <taxon>Gemmobacter</taxon>
    </lineage>
</organism>
<dbReference type="EMBL" id="JBALHR010000001">
    <property type="protein sequence ID" value="MEH7827069.1"/>
    <property type="molecule type" value="Genomic_DNA"/>
</dbReference>
<dbReference type="PROSITE" id="PS51257">
    <property type="entry name" value="PROKAR_LIPOPROTEIN"/>
    <property type="match status" value="1"/>
</dbReference>
<dbReference type="Proteomes" id="UP001431963">
    <property type="component" value="Unassembled WGS sequence"/>
</dbReference>
<dbReference type="RefSeq" id="WP_335419177.1">
    <property type="nucleotide sequence ID" value="NZ_JBALHR010000001.1"/>
</dbReference>
<name>A0ABU8BQT7_9RHOB</name>
<evidence type="ECO:0000313" key="2">
    <source>
        <dbReference type="Proteomes" id="UP001431963"/>
    </source>
</evidence>
<protein>
    <recommendedName>
        <fullName evidence="3">Lipoprotein</fullName>
    </recommendedName>
</protein>
<evidence type="ECO:0000313" key="1">
    <source>
        <dbReference type="EMBL" id="MEH7827069.1"/>
    </source>
</evidence>
<sequence>MRIVLALGTMAFLAACGGAKQDEVVYVDEPAPITTDAPTTKY</sequence>
<evidence type="ECO:0008006" key="3">
    <source>
        <dbReference type="Google" id="ProtNLM"/>
    </source>
</evidence>
<keyword evidence="2" id="KW-1185">Reference proteome</keyword>
<comment type="caution">
    <text evidence="1">The sequence shown here is derived from an EMBL/GenBank/DDBJ whole genome shotgun (WGS) entry which is preliminary data.</text>
</comment>
<gene>
    <name evidence="1" type="ORF">V6590_02805</name>
</gene>
<accession>A0ABU8BQT7</accession>